<dbReference type="PANTHER" id="PTHR44688">
    <property type="entry name" value="DNA-BINDING TRANSCRIPTIONAL ACTIVATOR DEVR_DOSR"/>
    <property type="match status" value="1"/>
</dbReference>
<dbReference type="InterPro" id="IPR016032">
    <property type="entry name" value="Sig_transdc_resp-reg_C-effctor"/>
</dbReference>
<feature type="domain" description="HTH luxR-type" evidence="4">
    <location>
        <begin position="275"/>
        <end position="340"/>
    </location>
</feature>
<comment type="caution">
    <text evidence="5">The sequence shown here is derived from an EMBL/GenBank/DDBJ whole genome shotgun (WGS) entry which is preliminary data.</text>
</comment>
<dbReference type="PANTHER" id="PTHR44688:SF16">
    <property type="entry name" value="DNA-BINDING TRANSCRIPTIONAL ACTIVATOR DEVR_DOSR"/>
    <property type="match status" value="1"/>
</dbReference>
<dbReference type="InterPro" id="IPR000792">
    <property type="entry name" value="Tscrpt_reg_LuxR_C"/>
</dbReference>
<keyword evidence="6" id="KW-1185">Reference proteome</keyword>
<dbReference type="CDD" id="cd06170">
    <property type="entry name" value="LuxR_C_like"/>
    <property type="match status" value="1"/>
</dbReference>
<name>A0A7W6D1Z0_9HYPH</name>
<evidence type="ECO:0000256" key="2">
    <source>
        <dbReference type="ARBA" id="ARBA00023125"/>
    </source>
</evidence>
<organism evidence="5 6">
    <name type="scientific">Hansschlegelia beijingensis</name>
    <dbReference type="NCBI Taxonomy" id="1133344"/>
    <lineage>
        <taxon>Bacteria</taxon>
        <taxon>Pseudomonadati</taxon>
        <taxon>Pseudomonadota</taxon>
        <taxon>Alphaproteobacteria</taxon>
        <taxon>Hyphomicrobiales</taxon>
        <taxon>Methylopilaceae</taxon>
        <taxon>Hansschlegelia</taxon>
    </lineage>
</organism>
<evidence type="ECO:0000313" key="5">
    <source>
        <dbReference type="EMBL" id="MBB3974572.1"/>
    </source>
</evidence>
<keyword evidence="2 5" id="KW-0238">DNA-binding</keyword>
<dbReference type="InterPro" id="IPR036388">
    <property type="entry name" value="WH-like_DNA-bd_sf"/>
</dbReference>
<dbReference type="EMBL" id="JACIDR010000007">
    <property type="protein sequence ID" value="MBB3974572.1"/>
    <property type="molecule type" value="Genomic_DNA"/>
</dbReference>
<dbReference type="RefSeq" id="WP_183396428.1">
    <property type="nucleotide sequence ID" value="NZ_JACIDR010000007.1"/>
</dbReference>
<sequence length="346" mass="38133">MTTLGGEAWFAALAALTASLGEDTFHRELVSTFGSLIPHSSSWIIRYARGAVPNVIFTRDVPAEVLAHYDANCSGLDPFSRHWALNEKPGVRTLRQFDDSDHGVDPTAYNAVFKPVANVSDELGVFFSTVGHASIGVFLERETGYFHESEIELARTVFPLLDGFYATHTGRLFAQLRRSRRACDGFPADRPMLIKDRRGLEILSTPAWRAAAEQDRSVLRATQEPDPERLTPLKSHVLKRETLSEYFPLAPGGTIFILLDQPPPETVRGSGGADSAAFERRLTAQERIVFQLMMSGSSTGGIAQRLAISKRSVNNYRMKIYRKAGVHSERALVQKFGTVAALAAPS</sequence>
<keyword evidence="1" id="KW-0805">Transcription regulation</keyword>
<dbReference type="GO" id="GO:0006355">
    <property type="term" value="P:regulation of DNA-templated transcription"/>
    <property type="evidence" value="ECO:0007669"/>
    <property type="project" value="InterPro"/>
</dbReference>
<dbReference type="SUPFAM" id="SSF46894">
    <property type="entry name" value="C-terminal effector domain of the bipartite response regulators"/>
    <property type="match status" value="1"/>
</dbReference>
<proteinExistence type="predicted"/>
<dbReference type="Pfam" id="PF00196">
    <property type="entry name" value="GerE"/>
    <property type="match status" value="1"/>
</dbReference>
<dbReference type="PROSITE" id="PS50043">
    <property type="entry name" value="HTH_LUXR_2"/>
    <property type="match status" value="1"/>
</dbReference>
<dbReference type="Proteomes" id="UP000528964">
    <property type="component" value="Unassembled WGS sequence"/>
</dbReference>
<evidence type="ECO:0000256" key="3">
    <source>
        <dbReference type="ARBA" id="ARBA00023163"/>
    </source>
</evidence>
<evidence type="ECO:0000313" key="6">
    <source>
        <dbReference type="Proteomes" id="UP000528964"/>
    </source>
</evidence>
<dbReference type="SMART" id="SM00421">
    <property type="entry name" value="HTH_LUXR"/>
    <property type="match status" value="1"/>
</dbReference>
<keyword evidence="3" id="KW-0804">Transcription</keyword>
<accession>A0A7W6D1Z0</accession>
<evidence type="ECO:0000259" key="4">
    <source>
        <dbReference type="PROSITE" id="PS50043"/>
    </source>
</evidence>
<protein>
    <submittedName>
        <fullName evidence="5">DNA-binding CsgD family transcriptional regulator</fullName>
    </submittedName>
</protein>
<dbReference type="AlphaFoldDB" id="A0A7W6D1Z0"/>
<evidence type="ECO:0000256" key="1">
    <source>
        <dbReference type="ARBA" id="ARBA00023015"/>
    </source>
</evidence>
<dbReference type="GO" id="GO:0003677">
    <property type="term" value="F:DNA binding"/>
    <property type="evidence" value="ECO:0007669"/>
    <property type="project" value="UniProtKB-KW"/>
</dbReference>
<dbReference type="Gene3D" id="1.10.10.10">
    <property type="entry name" value="Winged helix-like DNA-binding domain superfamily/Winged helix DNA-binding domain"/>
    <property type="match status" value="1"/>
</dbReference>
<reference evidence="5 6" key="1">
    <citation type="submission" date="2020-08" db="EMBL/GenBank/DDBJ databases">
        <title>Genomic Encyclopedia of Type Strains, Phase IV (KMG-IV): sequencing the most valuable type-strain genomes for metagenomic binning, comparative biology and taxonomic classification.</title>
        <authorList>
            <person name="Goeker M."/>
        </authorList>
    </citation>
    <scope>NUCLEOTIDE SEQUENCE [LARGE SCALE GENOMIC DNA]</scope>
    <source>
        <strain evidence="5 6">DSM 25481</strain>
    </source>
</reference>
<gene>
    <name evidence="5" type="ORF">GGR24_003259</name>
</gene>